<name>A0A8J6JBW8_9FIRM</name>
<dbReference type="SUPFAM" id="SSF53335">
    <property type="entry name" value="S-adenosyl-L-methionine-dependent methyltransferases"/>
    <property type="match status" value="1"/>
</dbReference>
<dbReference type="GO" id="GO:0008170">
    <property type="term" value="F:N-methyltransferase activity"/>
    <property type="evidence" value="ECO:0007669"/>
    <property type="project" value="InterPro"/>
</dbReference>
<reference evidence="8" key="1">
    <citation type="submission" date="2020-08" db="EMBL/GenBank/DDBJ databases">
        <title>Genome public.</title>
        <authorList>
            <person name="Liu C."/>
            <person name="Sun Q."/>
        </authorList>
    </citation>
    <scope>NUCLEOTIDE SEQUENCE</scope>
    <source>
        <strain evidence="8">NSJ-52</strain>
    </source>
</reference>
<dbReference type="Pfam" id="PF01555">
    <property type="entry name" value="N6_N4_Mtase"/>
    <property type="match status" value="2"/>
</dbReference>
<protein>
    <recommendedName>
        <fullName evidence="5">Methyltransferase</fullName>
        <ecNumber evidence="5">2.1.1.-</ecNumber>
    </recommendedName>
</protein>
<dbReference type="GO" id="GO:0003677">
    <property type="term" value="F:DNA binding"/>
    <property type="evidence" value="ECO:0007669"/>
    <property type="project" value="InterPro"/>
</dbReference>
<dbReference type="Proteomes" id="UP000607645">
    <property type="component" value="Unassembled WGS sequence"/>
</dbReference>
<keyword evidence="3" id="KW-0808">Transferase</keyword>
<dbReference type="InterPro" id="IPR029063">
    <property type="entry name" value="SAM-dependent_MTases_sf"/>
</dbReference>
<dbReference type="RefSeq" id="WP_155151672.1">
    <property type="nucleotide sequence ID" value="NZ_JACOPQ010000004.1"/>
</dbReference>
<accession>A0A8J6JBW8</accession>
<dbReference type="InterPro" id="IPR001091">
    <property type="entry name" value="RM_Methyltransferase"/>
</dbReference>
<evidence type="ECO:0000256" key="1">
    <source>
        <dbReference type="ARBA" id="ARBA00006594"/>
    </source>
</evidence>
<keyword evidence="2" id="KW-0489">Methyltransferase</keyword>
<keyword evidence="9" id="KW-1185">Reference proteome</keyword>
<dbReference type="InterPro" id="IPR002052">
    <property type="entry name" value="DNA_methylase_N6_adenine_CS"/>
</dbReference>
<feature type="region of interest" description="Disordered" evidence="6">
    <location>
        <begin position="35"/>
        <end position="70"/>
    </location>
</feature>
<evidence type="ECO:0000313" key="9">
    <source>
        <dbReference type="Proteomes" id="UP000607645"/>
    </source>
</evidence>
<evidence type="ECO:0000313" key="8">
    <source>
        <dbReference type="EMBL" id="MBC5736646.1"/>
    </source>
</evidence>
<evidence type="ECO:0000259" key="7">
    <source>
        <dbReference type="Pfam" id="PF01555"/>
    </source>
</evidence>
<dbReference type="InterPro" id="IPR002941">
    <property type="entry name" value="DNA_methylase_N4/N6"/>
</dbReference>
<dbReference type="EMBL" id="JACOPQ010000004">
    <property type="protein sequence ID" value="MBC5736646.1"/>
    <property type="molecule type" value="Genomic_DNA"/>
</dbReference>
<comment type="caution">
    <text evidence="8">The sequence shown here is derived from an EMBL/GenBank/DDBJ whole genome shotgun (WGS) entry which is preliminary data.</text>
</comment>
<dbReference type="PROSITE" id="PS00092">
    <property type="entry name" value="N6_MTASE"/>
    <property type="match status" value="1"/>
</dbReference>
<dbReference type="PRINTS" id="PR00508">
    <property type="entry name" value="S21N4MTFRASE"/>
</dbReference>
<dbReference type="EC" id="2.1.1.-" evidence="5"/>
<dbReference type="GO" id="GO:0032259">
    <property type="term" value="P:methylation"/>
    <property type="evidence" value="ECO:0007669"/>
    <property type="project" value="UniProtKB-KW"/>
</dbReference>
<proteinExistence type="inferred from homology"/>
<dbReference type="AlphaFoldDB" id="A0A8J6JBW8"/>
<evidence type="ECO:0000256" key="3">
    <source>
        <dbReference type="ARBA" id="ARBA00022679"/>
    </source>
</evidence>
<dbReference type="CDD" id="cd02440">
    <property type="entry name" value="AdoMet_MTases"/>
    <property type="match status" value="1"/>
</dbReference>
<evidence type="ECO:0000256" key="6">
    <source>
        <dbReference type="SAM" id="MobiDB-lite"/>
    </source>
</evidence>
<feature type="domain" description="DNA methylase N-4/N-6" evidence="7">
    <location>
        <begin position="27"/>
        <end position="149"/>
    </location>
</feature>
<sequence length="246" mass="27192">MSDNPQWEIIQGDALKVLSGFALGTFDAVITDPPYASGGRTQAEKNKSTAKKYSNMGDHAPPPFDGDAKDQRSWTRWAAEWLYDARKICKPGAPVCMFIDWRQLPAATDALQWAGWIWRGTAVWDKGNSRPQKGRFRQQAEYIVWGSNGDMPISRPVPCLPGVFKYGNPQDRIHLTEKPLQLMRDIVKITEPGGRILDPFAGSGTTVLAAVLEGYSATGIEVTDAYAALARGRIRQALEQGLEDVQ</sequence>
<comment type="similarity">
    <text evidence="1 5">Belongs to the N(4)/N(6)-methyltransferase family.</text>
</comment>
<evidence type="ECO:0000256" key="2">
    <source>
        <dbReference type="ARBA" id="ARBA00022603"/>
    </source>
</evidence>
<feature type="domain" description="DNA methylase N-4/N-6" evidence="7">
    <location>
        <begin position="170"/>
        <end position="230"/>
    </location>
</feature>
<dbReference type="Gene3D" id="3.40.50.150">
    <property type="entry name" value="Vaccinia Virus protein VP39"/>
    <property type="match status" value="1"/>
</dbReference>
<organism evidence="8 9">
    <name type="scientific">Lawsonibacter faecis</name>
    <dbReference type="NCBI Taxonomy" id="2763052"/>
    <lineage>
        <taxon>Bacteria</taxon>
        <taxon>Bacillati</taxon>
        <taxon>Bacillota</taxon>
        <taxon>Clostridia</taxon>
        <taxon>Eubacteriales</taxon>
        <taxon>Oscillospiraceae</taxon>
        <taxon>Lawsonibacter</taxon>
    </lineage>
</organism>
<dbReference type="GO" id="GO:0009307">
    <property type="term" value="P:DNA restriction-modification system"/>
    <property type="evidence" value="ECO:0007669"/>
    <property type="project" value="UniProtKB-KW"/>
</dbReference>
<gene>
    <name evidence="8" type="ORF">H8S62_06435</name>
</gene>
<keyword evidence="4" id="KW-0680">Restriction system</keyword>
<evidence type="ECO:0000256" key="5">
    <source>
        <dbReference type="RuleBase" id="RU362026"/>
    </source>
</evidence>
<evidence type="ECO:0000256" key="4">
    <source>
        <dbReference type="ARBA" id="ARBA00022747"/>
    </source>
</evidence>